<protein>
    <submittedName>
        <fullName evidence="1">Uncharacterized protein</fullName>
    </submittedName>
</protein>
<gene>
    <name evidence="1" type="ORF">ASPSYDRAFT_42692</name>
</gene>
<organism evidence="1 2">
    <name type="scientific">Aspergillus sydowii CBS 593.65</name>
    <dbReference type="NCBI Taxonomy" id="1036612"/>
    <lineage>
        <taxon>Eukaryota</taxon>
        <taxon>Fungi</taxon>
        <taxon>Dikarya</taxon>
        <taxon>Ascomycota</taxon>
        <taxon>Pezizomycotina</taxon>
        <taxon>Eurotiomycetes</taxon>
        <taxon>Eurotiomycetidae</taxon>
        <taxon>Eurotiales</taxon>
        <taxon>Aspergillaceae</taxon>
        <taxon>Aspergillus</taxon>
        <taxon>Aspergillus subgen. Nidulantes</taxon>
    </lineage>
</organism>
<evidence type="ECO:0000313" key="2">
    <source>
        <dbReference type="Proteomes" id="UP000184356"/>
    </source>
</evidence>
<dbReference type="Proteomes" id="UP000184356">
    <property type="component" value="Unassembled WGS sequence"/>
</dbReference>
<keyword evidence="2" id="KW-1185">Reference proteome</keyword>
<dbReference type="EMBL" id="KV878584">
    <property type="protein sequence ID" value="OJJ60884.1"/>
    <property type="molecule type" value="Genomic_DNA"/>
</dbReference>
<proteinExistence type="predicted"/>
<dbReference type="AlphaFoldDB" id="A0A1L9TN88"/>
<evidence type="ECO:0000313" key="1">
    <source>
        <dbReference type="EMBL" id="OJJ60884.1"/>
    </source>
</evidence>
<sequence length="79" mass="9125">MASSTTYQYHTTTAEATWKKLTQHTTITPSQPYSRLTTMSPPRFPQLVTRYFGFQMVLPWNTGRKVVQTADRVARKWGS</sequence>
<dbReference type="RefSeq" id="XP_040704690.1">
    <property type="nucleotide sequence ID" value="XM_040846507.1"/>
</dbReference>
<dbReference type="VEuPathDB" id="FungiDB:ASPSYDRAFT_42692"/>
<feature type="non-terminal residue" evidence="1">
    <location>
        <position position="79"/>
    </location>
</feature>
<reference evidence="2" key="1">
    <citation type="journal article" date="2017" name="Genome Biol.">
        <title>Comparative genomics reveals high biological diversity and specific adaptations in the industrially and medically important fungal genus Aspergillus.</title>
        <authorList>
            <person name="de Vries R.P."/>
            <person name="Riley R."/>
            <person name="Wiebenga A."/>
            <person name="Aguilar-Osorio G."/>
            <person name="Amillis S."/>
            <person name="Uchima C.A."/>
            <person name="Anderluh G."/>
            <person name="Asadollahi M."/>
            <person name="Askin M."/>
            <person name="Barry K."/>
            <person name="Battaglia E."/>
            <person name="Bayram O."/>
            <person name="Benocci T."/>
            <person name="Braus-Stromeyer S.A."/>
            <person name="Caldana C."/>
            <person name="Canovas D."/>
            <person name="Cerqueira G.C."/>
            <person name="Chen F."/>
            <person name="Chen W."/>
            <person name="Choi C."/>
            <person name="Clum A."/>
            <person name="Dos Santos R.A."/>
            <person name="Damasio A.R."/>
            <person name="Diallinas G."/>
            <person name="Emri T."/>
            <person name="Fekete E."/>
            <person name="Flipphi M."/>
            <person name="Freyberg S."/>
            <person name="Gallo A."/>
            <person name="Gournas C."/>
            <person name="Habgood R."/>
            <person name="Hainaut M."/>
            <person name="Harispe M.L."/>
            <person name="Henrissat B."/>
            <person name="Hilden K.S."/>
            <person name="Hope R."/>
            <person name="Hossain A."/>
            <person name="Karabika E."/>
            <person name="Karaffa L."/>
            <person name="Karanyi Z."/>
            <person name="Krasevec N."/>
            <person name="Kuo A."/>
            <person name="Kusch H."/>
            <person name="LaButti K."/>
            <person name="Lagendijk E.L."/>
            <person name="Lapidus A."/>
            <person name="Levasseur A."/>
            <person name="Lindquist E."/>
            <person name="Lipzen A."/>
            <person name="Logrieco A.F."/>
            <person name="MacCabe A."/>
            <person name="Maekelae M.R."/>
            <person name="Malavazi I."/>
            <person name="Melin P."/>
            <person name="Meyer V."/>
            <person name="Mielnichuk N."/>
            <person name="Miskei M."/>
            <person name="Molnar A.P."/>
            <person name="Mule G."/>
            <person name="Ngan C.Y."/>
            <person name="Orejas M."/>
            <person name="Orosz E."/>
            <person name="Ouedraogo J.P."/>
            <person name="Overkamp K.M."/>
            <person name="Park H.-S."/>
            <person name="Perrone G."/>
            <person name="Piumi F."/>
            <person name="Punt P.J."/>
            <person name="Ram A.F."/>
            <person name="Ramon A."/>
            <person name="Rauscher S."/>
            <person name="Record E."/>
            <person name="Riano-Pachon D.M."/>
            <person name="Robert V."/>
            <person name="Roehrig J."/>
            <person name="Ruller R."/>
            <person name="Salamov A."/>
            <person name="Salih N.S."/>
            <person name="Samson R.A."/>
            <person name="Sandor E."/>
            <person name="Sanguinetti M."/>
            <person name="Schuetze T."/>
            <person name="Sepcic K."/>
            <person name="Shelest E."/>
            <person name="Sherlock G."/>
            <person name="Sophianopoulou V."/>
            <person name="Squina F.M."/>
            <person name="Sun H."/>
            <person name="Susca A."/>
            <person name="Todd R.B."/>
            <person name="Tsang A."/>
            <person name="Unkles S.E."/>
            <person name="van de Wiele N."/>
            <person name="van Rossen-Uffink D."/>
            <person name="Oliveira J.V."/>
            <person name="Vesth T.C."/>
            <person name="Visser J."/>
            <person name="Yu J.-H."/>
            <person name="Zhou M."/>
            <person name="Andersen M.R."/>
            <person name="Archer D.B."/>
            <person name="Baker S.E."/>
            <person name="Benoit I."/>
            <person name="Brakhage A.A."/>
            <person name="Braus G.H."/>
            <person name="Fischer R."/>
            <person name="Frisvad J.C."/>
            <person name="Goldman G.H."/>
            <person name="Houbraken J."/>
            <person name="Oakley B."/>
            <person name="Pocsi I."/>
            <person name="Scazzocchio C."/>
            <person name="Seiboth B."/>
            <person name="vanKuyk P.A."/>
            <person name="Wortman J."/>
            <person name="Dyer P.S."/>
            <person name="Grigoriev I.V."/>
        </authorList>
    </citation>
    <scope>NUCLEOTIDE SEQUENCE [LARGE SCALE GENOMIC DNA]</scope>
    <source>
        <strain evidence="2">CBS 593.65</strain>
    </source>
</reference>
<accession>A0A1L9TN88</accession>
<dbReference type="GeneID" id="63762580"/>
<name>A0A1L9TN88_9EURO</name>